<feature type="domain" description="Erythromycin biosynthesis protein CIII-like C-terminal" evidence="4">
    <location>
        <begin position="274"/>
        <end position="345"/>
    </location>
</feature>
<feature type="domain" description="Erythromycin biosynthesis protein CIII-like N-terminal" evidence="5">
    <location>
        <begin position="22"/>
        <end position="257"/>
    </location>
</feature>
<dbReference type="EMBL" id="JACHMN010000002">
    <property type="protein sequence ID" value="MBB5870057.1"/>
    <property type="molecule type" value="Genomic_DNA"/>
</dbReference>
<keyword evidence="3 6" id="KW-0808">Transferase</keyword>
<dbReference type="PANTHER" id="PTHR48050:SF13">
    <property type="entry name" value="STEROL 3-BETA-GLUCOSYLTRANSFERASE UGT80A2"/>
    <property type="match status" value="1"/>
</dbReference>
<dbReference type="InterPro" id="IPR050426">
    <property type="entry name" value="Glycosyltransferase_28"/>
</dbReference>
<evidence type="ECO:0000256" key="2">
    <source>
        <dbReference type="ARBA" id="ARBA00022676"/>
    </source>
</evidence>
<dbReference type="Pfam" id="PF06722">
    <property type="entry name" value="EryCIII-like_C"/>
    <property type="match status" value="1"/>
</dbReference>
<dbReference type="SUPFAM" id="SSF53756">
    <property type="entry name" value="UDP-Glycosyltransferase/glycogen phosphorylase"/>
    <property type="match status" value="2"/>
</dbReference>
<dbReference type="RefSeq" id="WP_184837158.1">
    <property type="nucleotide sequence ID" value="NZ_JACHMN010000002.1"/>
</dbReference>
<comment type="similarity">
    <text evidence="1">Belongs to the glycosyltransferase 28 family.</text>
</comment>
<reference evidence="6 7" key="1">
    <citation type="submission" date="2020-08" db="EMBL/GenBank/DDBJ databases">
        <title>Sequencing the genomes of 1000 actinobacteria strains.</title>
        <authorList>
            <person name="Klenk H.-P."/>
        </authorList>
    </citation>
    <scope>NUCLEOTIDE SEQUENCE [LARGE SCALE GENOMIC DNA]</scope>
    <source>
        <strain evidence="6 7">DSM 45362</strain>
    </source>
</reference>
<sequence length="468" mass="51763">MRVLHTVYPSHAHFWPAVPILQALQSAGHDVRVASHARFAGSIRAAGLTPIALGDPEAEEARSRPDAMAPARPEQVLRFAEALGLDDEEREHWIAYYQMLLNAISDYIRTDLPYADELISFARAWQPDLVLWDPIFACGPIVAKLCGAAHARMVLGPDILTFSFDKLAARKAEVVAAGFPENPQLDLLRPLAEKYGVAVDDELLFGQWSVDPMPRGMTLPSSGVRLPVRYVPFNGAETVPEWLYTKPDRPRVALTLGESVRRYIKGDWGRTPKIFEAVADLDIEVVATLNELQMLGIEKIPHNVKPIEWVTLNHLLPTCDVAIHHGGIGTWAAAVAANIPQIVCDTDESLMLLPVEVDPRTMEDGTYRIGFEFGVSEEVVATVTTWELPGKKLEATPTSSYIVSKGAGARLDHQKQSVEEIRKMILDVVTEPSYKVGAQAVYDDWLAMPSPADIIPSLERLVREHRVA</sequence>
<evidence type="ECO:0000259" key="5">
    <source>
        <dbReference type="Pfam" id="PF21036"/>
    </source>
</evidence>
<keyword evidence="7" id="KW-1185">Reference proteome</keyword>
<name>A0A841BLU6_9ACTN</name>
<comment type="caution">
    <text evidence="6">The sequence shown here is derived from an EMBL/GenBank/DDBJ whole genome shotgun (WGS) entry which is preliminary data.</text>
</comment>
<dbReference type="GO" id="GO:0008194">
    <property type="term" value="F:UDP-glycosyltransferase activity"/>
    <property type="evidence" value="ECO:0007669"/>
    <property type="project" value="InterPro"/>
</dbReference>
<protein>
    <submittedName>
        <fullName evidence="6">Glycosyltransferase</fullName>
    </submittedName>
</protein>
<dbReference type="InterPro" id="IPR010610">
    <property type="entry name" value="EryCIII-like_C"/>
</dbReference>
<proteinExistence type="inferred from homology"/>
<accession>A0A841BLU6</accession>
<dbReference type="Gene3D" id="3.40.50.2000">
    <property type="entry name" value="Glycogen Phosphorylase B"/>
    <property type="match status" value="2"/>
</dbReference>
<dbReference type="Pfam" id="PF21036">
    <property type="entry name" value="EryCIII-like_N"/>
    <property type="match status" value="1"/>
</dbReference>
<dbReference type="GO" id="GO:0017000">
    <property type="term" value="P:antibiotic biosynthetic process"/>
    <property type="evidence" value="ECO:0007669"/>
    <property type="project" value="UniProtKB-ARBA"/>
</dbReference>
<dbReference type="AlphaFoldDB" id="A0A841BLU6"/>
<evidence type="ECO:0000256" key="1">
    <source>
        <dbReference type="ARBA" id="ARBA00006962"/>
    </source>
</evidence>
<dbReference type="Proteomes" id="UP000587527">
    <property type="component" value="Unassembled WGS sequence"/>
</dbReference>
<evidence type="ECO:0000259" key="4">
    <source>
        <dbReference type="Pfam" id="PF06722"/>
    </source>
</evidence>
<dbReference type="PANTHER" id="PTHR48050">
    <property type="entry name" value="STEROL 3-BETA-GLUCOSYLTRANSFERASE"/>
    <property type="match status" value="1"/>
</dbReference>
<dbReference type="GO" id="GO:0016758">
    <property type="term" value="F:hexosyltransferase activity"/>
    <property type="evidence" value="ECO:0007669"/>
    <property type="project" value="UniProtKB-ARBA"/>
</dbReference>
<evidence type="ECO:0000256" key="3">
    <source>
        <dbReference type="ARBA" id="ARBA00022679"/>
    </source>
</evidence>
<evidence type="ECO:0000313" key="7">
    <source>
        <dbReference type="Proteomes" id="UP000587527"/>
    </source>
</evidence>
<organism evidence="6 7">
    <name type="scientific">Allocatelliglobosispora scoriae</name>
    <dbReference type="NCBI Taxonomy" id="643052"/>
    <lineage>
        <taxon>Bacteria</taxon>
        <taxon>Bacillati</taxon>
        <taxon>Actinomycetota</taxon>
        <taxon>Actinomycetes</taxon>
        <taxon>Micromonosporales</taxon>
        <taxon>Micromonosporaceae</taxon>
        <taxon>Allocatelliglobosispora</taxon>
    </lineage>
</organism>
<evidence type="ECO:0000313" key="6">
    <source>
        <dbReference type="EMBL" id="MBB5870057.1"/>
    </source>
</evidence>
<dbReference type="InterPro" id="IPR048284">
    <property type="entry name" value="EryCIII-like_N"/>
</dbReference>
<gene>
    <name evidence="6" type="ORF">F4553_003436</name>
</gene>
<keyword evidence="2" id="KW-0328">Glycosyltransferase</keyword>
<dbReference type="CDD" id="cd03784">
    <property type="entry name" value="GT1_Gtf-like"/>
    <property type="match status" value="1"/>
</dbReference>
<dbReference type="InterPro" id="IPR002213">
    <property type="entry name" value="UDP_glucos_trans"/>
</dbReference>